<dbReference type="AlphaFoldDB" id="A0A6B8RKF1"/>
<accession>A0A6B8RKF1</accession>
<name>A0A6B8RKF1_9BACL</name>
<reference evidence="2" key="1">
    <citation type="submission" date="2018-11" db="EMBL/GenBank/DDBJ databases">
        <title>Complete genome sequence of Paenibacillus sp. ML311-T8.</title>
        <authorList>
            <person name="Nam Y.-D."/>
            <person name="Kang J."/>
            <person name="Chung W.-H."/>
            <person name="Park Y.S."/>
        </authorList>
    </citation>
    <scope>NUCLEOTIDE SEQUENCE [LARGE SCALE GENOMIC DNA]</scope>
    <source>
        <strain evidence="2">ML311-T8</strain>
    </source>
</reference>
<dbReference type="KEGG" id="ppsc:EHS13_13930"/>
<organism evidence="1 2">
    <name type="scientific">Paenibacillus psychroresistens</name>
    <dbReference type="NCBI Taxonomy" id="1778678"/>
    <lineage>
        <taxon>Bacteria</taxon>
        <taxon>Bacillati</taxon>
        <taxon>Bacillota</taxon>
        <taxon>Bacilli</taxon>
        <taxon>Bacillales</taxon>
        <taxon>Paenibacillaceae</taxon>
        <taxon>Paenibacillus</taxon>
    </lineage>
</organism>
<keyword evidence="2" id="KW-1185">Reference proteome</keyword>
<evidence type="ECO:0000313" key="1">
    <source>
        <dbReference type="EMBL" id="QGQ95896.1"/>
    </source>
</evidence>
<proteinExistence type="predicted"/>
<dbReference type="InterPro" id="IPR015064">
    <property type="entry name" value="Sda"/>
</dbReference>
<dbReference type="Proteomes" id="UP000426246">
    <property type="component" value="Chromosome"/>
</dbReference>
<dbReference type="EMBL" id="CP034235">
    <property type="protein sequence ID" value="QGQ95896.1"/>
    <property type="molecule type" value="Genomic_DNA"/>
</dbReference>
<dbReference type="Gene3D" id="1.10.287.1100">
    <property type="entry name" value="Sporulation inhibitor A"/>
    <property type="match status" value="1"/>
</dbReference>
<dbReference type="InterPro" id="IPR036916">
    <property type="entry name" value="Sda_sf"/>
</dbReference>
<evidence type="ECO:0000313" key="2">
    <source>
        <dbReference type="Proteomes" id="UP000426246"/>
    </source>
</evidence>
<sequence length="61" mass="7023">MGGLLMEFLDDYELIQTLEMAEQIGCDEPFLLLLSKEINRRELQCNLTKKSIPLNPIIPCK</sequence>
<dbReference type="Pfam" id="PF08970">
    <property type="entry name" value="Sda"/>
    <property type="match status" value="1"/>
</dbReference>
<protein>
    <submittedName>
        <fullName evidence="1">Sporulation histidine kinase inhibitor Sda</fullName>
    </submittedName>
</protein>
<gene>
    <name evidence="1" type="ORF">EHS13_13930</name>
</gene>
<dbReference type="SUPFAM" id="SSF100985">
    <property type="entry name" value="Sporulation inhibitor Sda"/>
    <property type="match status" value="1"/>
</dbReference>